<protein>
    <submittedName>
        <fullName evidence="3">Ribosomal L1 domain-containing protein 1</fullName>
    </submittedName>
</protein>
<feature type="compositionally biased region" description="Basic residues" evidence="1">
    <location>
        <begin position="381"/>
        <end position="390"/>
    </location>
</feature>
<dbReference type="Pfam" id="PF00687">
    <property type="entry name" value="Ribosomal_L1"/>
    <property type="match status" value="1"/>
</dbReference>
<evidence type="ECO:0000256" key="1">
    <source>
        <dbReference type="SAM" id="MobiDB-lite"/>
    </source>
</evidence>
<sequence length="605" mass="68307">MVPKEEVIEAVKAFRKLRDVELSKKKKASILDSDDRNDRFVHLQLTVKKMSASQRITMVPFIFPHCLVQEDDEVCFIVGCRETDKGNKRADHERYANEYKHKLRKLGIEREIHILPVMQLETEFKPFEAKRKLCQAFDHFICDHRILFRMPQLLGTSFFKRRKLPIRVYMKDEEKLKDIIEEAIQKTLIYITPEGPNVSMKVGNLHDHTDEQIAENIQSILDVFIPESLPGGESNLNSMHLASFAGRSVPLYLSLASANTVDLSEADKKFIERQTPKEIEDTIDTMPGVRVKVRSDGKVIAVKDDSQKLETDELLDSDYLDVFREQDFEEQSEARKRHVKHMARKALLRKAGKRFGSNMLKLPTHVPLPKPSLGSLNKQQRLPKQKKQKKAGAGAKKAPVLDALQGFDETEAAPVEDECPQLVPIDEQKPKKRRSRSSGATDGELAVPELPRTAEKKEKAQRKSTTGFVQNVIPEIPSKKALKKNRKSDFVVEQSPKNKSPKSFNKQGMTVTRIEPPAPGDKSGKIRIIDTPRPILKTPRKTPGSEKPKSVTFDFTPENDLQPGKTGTAGKEQPSTPLGKAGKRKVSTGLFDVSPLNKKGKKVGK</sequence>
<dbReference type="InterPro" id="IPR023674">
    <property type="entry name" value="Ribosomal_uL1-like"/>
</dbReference>
<keyword evidence="2" id="KW-1185">Reference proteome</keyword>
<feature type="compositionally biased region" description="Low complexity" evidence="1">
    <location>
        <begin position="495"/>
        <end position="506"/>
    </location>
</feature>
<evidence type="ECO:0000313" key="3">
    <source>
        <dbReference type="RefSeq" id="XP_003746082.1"/>
    </source>
</evidence>
<dbReference type="AlphaFoldDB" id="A0AAJ6QWI9"/>
<dbReference type="RefSeq" id="XP_003746082.1">
    <property type="nucleotide sequence ID" value="XM_003746034.2"/>
</dbReference>
<organism evidence="2 3">
    <name type="scientific">Galendromus occidentalis</name>
    <name type="common">western predatory mite</name>
    <dbReference type="NCBI Taxonomy" id="34638"/>
    <lineage>
        <taxon>Eukaryota</taxon>
        <taxon>Metazoa</taxon>
        <taxon>Ecdysozoa</taxon>
        <taxon>Arthropoda</taxon>
        <taxon>Chelicerata</taxon>
        <taxon>Arachnida</taxon>
        <taxon>Acari</taxon>
        <taxon>Parasitiformes</taxon>
        <taxon>Mesostigmata</taxon>
        <taxon>Gamasina</taxon>
        <taxon>Phytoseioidea</taxon>
        <taxon>Phytoseiidae</taxon>
        <taxon>Typhlodrominae</taxon>
        <taxon>Galendromus</taxon>
    </lineage>
</organism>
<gene>
    <name evidence="3" type="primary">LOC100907719</name>
</gene>
<dbReference type="InterPro" id="IPR028364">
    <property type="entry name" value="Ribosomal_uL1/biogenesis"/>
</dbReference>
<dbReference type="KEGG" id="goe:100907719"/>
<accession>A0AAJ6QWI9</accession>
<dbReference type="SUPFAM" id="SSF56808">
    <property type="entry name" value="Ribosomal protein L1"/>
    <property type="match status" value="1"/>
</dbReference>
<feature type="region of interest" description="Disordered" evidence="1">
    <location>
        <begin position="412"/>
        <end position="605"/>
    </location>
</feature>
<dbReference type="GeneID" id="100907719"/>
<reference evidence="3" key="1">
    <citation type="submission" date="2025-08" db="UniProtKB">
        <authorList>
            <consortium name="RefSeq"/>
        </authorList>
    </citation>
    <scope>IDENTIFICATION</scope>
</reference>
<dbReference type="CDD" id="cd00403">
    <property type="entry name" value="Ribosomal_L1"/>
    <property type="match status" value="1"/>
</dbReference>
<feature type="region of interest" description="Disordered" evidence="1">
    <location>
        <begin position="356"/>
        <end position="399"/>
    </location>
</feature>
<proteinExistence type="predicted"/>
<name>A0AAJ6QWI9_9ACAR</name>
<dbReference type="Proteomes" id="UP000694867">
    <property type="component" value="Unplaced"/>
</dbReference>
<dbReference type="Gene3D" id="3.40.50.790">
    <property type="match status" value="1"/>
</dbReference>
<dbReference type="InterPro" id="IPR016095">
    <property type="entry name" value="Ribosomal_uL1_3-a/b-sand"/>
</dbReference>
<evidence type="ECO:0000313" key="2">
    <source>
        <dbReference type="Proteomes" id="UP000694867"/>
    </source>
</evidence>